<name>A0A7K9XH10_9GRUI</name>
<keyword evidence="1" id="KW-0325">Glycoprotein</keyword>
<dbReference type="GO" id="GO:0006665">
    <property type="term" value="P:sphingolipid metabolic process"/>
    <property type="evidence" value="ECO:0007669"/>
    <property type="project" value="InterPro"/>
</dbReference>
<keyword evidence="3" id="KW-1185">Reference proteome</keyword>
<proteinExistence type="predicted"/>
<dbReference type="Proteomes" id="UP000587472">
    <property type="component" value="Unassembled WGS sequence"/>
</dbReference>
<evidence type="ECO:0000313" key="2">
    <source>
        <dbReference type="EMBL" id="NXI95996.1"/>
    </source>
</evidence>
<dbReference type="EMBL" id="VWZZ01004201">
    <property type="protein sequence ID" value="NXI95996.1"/>
    <property type="molecule type" value="Genomic_DNA"/>
</dbReference>
<dbReference type="InterPro" id="IPR011001">
    <property type="entry name" value="Saposin-like"/>
</dbReference>
<dbReference type="GO" id="GO:0016020">
    <property type="term" value="C:membrane"/>
    <property type="evidence" value="ECO:0007669"/>
    <property type="project" value="GOC"/>
</dbReference>
<organism evidence="2 3">
    <name type="scientific">Psophia crepitans</name>
    <name type="common">common trumpeter</name>
    <dbReference type="NCBI Taxonomy" id="54359"/>
    <lineage>
        <taxon>Eukaryota</taxon>
        <taxon>Metazoa</taxon>
        <taxon>Chordata</taxon>
        <taxon>Craniata</taxon>
        <taxon>Vertebrata</taxon>
        <taxon>Euteleostomi</taxon>
        <taxon>Archelosauria</taxon>
        <taxon>Archosauria</taxon>
        <taxon>Dinosauria</taxon>
        <taxon>Saurischia</taxon>
        <taxon>Theropoda</taxon>
        <taxon>Coelurosauria</taxon>
        <taxon>Aves</taxon>
        <taxon>Neognathae</taxon>
        <taxon>Neoaves</taxon>
        <taxon>Gruiformes</taxon>
        <taxon>Psophiidae</taxon>
        <taxon>Psophia</taxon>
    </lineage>
</organism>
<dbReference type="SUPFAM" id="SSF47862">
    <property type="entry name" value="Saposin"/>
    <property type="match status" value="1"/>
</dbReference>
<accession>A0A7K9XH10</accession>
<comment type="caution">
    <text evidence="2">The sequence shown here is derived from an EMBL/GenBank/DDBJ whole genome shotgun (WGS) entry which is preliminary data.</text>
</comment>
<dbReference type="AlphaFoldDB" id="A0A7K9XH10"/>
<protein>
    <submittedName>
        <fullName evidence="2">SAP protein</fullName>
    </submittedName>
</protein>
<dbReference type="InterPro" id="IPR008373">
    <property type="entry name" value="Saposin"/>
</dbReference>
<reference evidence="2 3" key="1">
    <citation type="submission" date="2019-09" db="EMBL/GenBank/DDBJ databases">
        <title>Bird 10,000 Genomes (B10K) Project - Family phase.</title>
        <authorList>
            <person name="Zhang G."/>
        </authorList>
    </citation>
    <scope>NUCLEOTIDE SEQUENCE [LARGE SCALE GENOMIC DNA]</scope>
    <source>
        <strain evidence="2">B10K-DU-001-60</strain>
        <tissue evidence="2">Muscle</tissue>
    </source>
</reference>
<gene>
    <name evidence="2" type="primary">Psap_2</name>
    <name evidence="2" type="ORF">PSOCRE_R15559</name>
</gene>
<evidence type="ECO:0000313" key="3">
    <source>
        <dbReference type="Proteomes" id="UP000587472"/>
    </source>
</evidence>
<evidence type="ECO:0000256" key="1">
    <source>
        <dbReference type="ARBA" id="ARBA00023180"/>
    </source>
</evidence>
<feature type="non-terminal residue" evidence="2">
    <location>
        <position position="1"/>
    </location>
</feature>
<sequence length="119" mass="12734">KGIPCHLCQVAVSVVGKILQDNRTESDPKVVCGTIKLCQPRKSPTGALKFQEPPPASTGPTEDFMDLVAPFIANVPLLLHPQDPPHDAAQETEEVCEDCLELVAAVQLELGSTTTFTQA</sequence>
<dbReference type="GO" id="GO:0005764">
    <property type="term" value="C:lysosome"/>
    <property type="evidence" value="ECO:0007669"/>
    <property type="project" value="InterPro"/>
</dbReference>
<dbReference type="PRINTS" id="PR01797">
    <property type="entry name" value="SAPOSIN"/>
</dbReference>
<feature type="non-terminal residue" evidence="2">
    <location>
        <position position="119"/>
    </location>
</feature>
<dbReference type="Gene3D" id="1.10.225.10">
    <property type="entry name" value="Saposin-like"/>
    <property type="match status" value="1"/>
</dbReference>